<feature type="compositionally biased region" description="Polar residues" evidence="1">
    <location>
        <begin position="566"/>
        <end position="581"/>
    </location>
</feature>
<feature type="region of interest" description="Disordered" evidence="1">
    <location>
        <begin position="550"/>
        <end position="581"/>
    </location>
</feature>
<gene>
    <name evidence="3" type="ORF">RRG08_060498</name>
</gene>
<protein>
    <submittedName>
        <fullName evidence="3">Uncharacterized protein</fullName>
    </submittedName>
</protein>
<sequence>MQGWFISEPSKVDLSFLILMSNHISMQLCVDKHLIQNIFNMAKQGLKPAATPLRAGKFALMVVGLSLSLQTLCQGQEPGYFDNPIMKFGKMFYVSFVNGTYDLFYECFCDIHITDCALNLTLAGSGFGFPYKYTVTNFRQTRAPDDTPLSELYRQYSSTFVCDAMKHVTKGGFNCRRQKVKDNTCVAPFGFCLQYKITHRSNECSFNCTLMIFIIEFKLSIKYLNFDDYPVPVKDGVCPADSLTSTNIPNMTVTNGNTNEMEKPSLEVVDVSTVETEHTDVDTATSFVNVVTGTVGAFIAIVSLVVFINLFIRKKNKGKEVSQATSGSTSLSPSETTRPDSSSLETNGDETETAQYQTLDEMAILAEPVASWEECDEEGYQKIIDGNFRDLRQIGRDMKKVFRPLPKKPNPAENFMPDSLSDVSPYNSLSSPYLKVLDDQISAVPNSISTTANGHEFSNNPSRLRPHRRMVDLEDHQYLGLVNLRPNEVMFGHVTEVKLVRSKLGNLELVDSHDESPAFADYYTRIQLIEQEDNVLSVLGVLEKRSNDEDRIARPGNLKKGIEPYTHSSQPPAASDETSTTRWAEDVNPVETDQQCLEIFYFGSLELDEDINLTPCDYMTVLDIEANCKSSGGYGYLTPLDIDNIKGLHSQSMKD</sequence>
<organism evidence="3 4">
    <name type="scientific">Elysia crispata</name>
    <name type="common">lettuce slug</name>
    <dbReference type="NCBI Taxonomy" id="231223"/>
    <lineage>
        <taxon>Eukaryota</taxon>
        <taxon>Metazoa</taxon>
        <taxon>Spiralia</taxon>
        <taxon>Lophotrochozoa</taxon>
        <taxon>Mollusca</taxon>
        <taxon>Gastropoda</taxon>
        <taxon>Heterobranchia</taxon>
        <taxon>Euthyneura</taxon>
        <taxon>Panpulmonata</taxon>
        <taxon>Sacoglossa</taxon>
        <taxon>Placobranchoidea</taxon>
        <taxon>Plakobranchidae</taxon>
        <taxon>Elysia</taxon>
    </lineage>
</organism>
<keyword evidence="2" id="KW-0472">Membrane</keyword>
<dbReference type="AlphaFoldDB" id="A0AAE1AZS6"/>
<comment type="caution">
    <text evidence="3">The sequence shown here is derived from an EMBL/GenBank/DDBJ whole genome shotgun (WGS) entry which is preliminary data.</text>
</comment>
<evidence type="ECO:0000313" key="3">
    <source>
        <dbReference type="EMBL" id="KAK3797154.1"/>
    </source>
</evidence>
<proteinExistence type="predicted"/>
<name>A0AAE1AZS6_9GAST</name>
<dbReference type="Proteomes" id="UP001283361">
    <property type="component" value="Unassembled WGS sequence"/>
</dbReference>
<keyword evidence="2" id="KW-1133">Transmembrane helix</keyword>
<dbReference type="EMBL" id="JAWDGP010000802">
    <property type="protein sequence ID" value="KAK3797154.1"/>
    <property type="molecule type" value="Genomic_DNA"/>
</dbReference>
<feature type="compositionally biased region" description="Polar residues" evidence="1">
    <location>
        <begin position="322"/>
        <end position="346"/>
    </location>
</feature>
<feature type="region of interest" description="Disordered" evidence="1">
    <location>
        <begin position="322"/>
        <end position="351"/>
    </location>
</feature>
<keyword evidence="2" id="KW-0812">Transmembrane</keyword>
<keyword evidence="4" id="KW-1185">Reference proteome</keyword>
<evidence type="ECO:0000256" key="2">
    <source>
        <dbReference type="SAM" id="Phobius"/>
    </source>
</evidence>
<evidence type="ECO:0000256" key="1">
    <source>
        <dbReference type="SAM" id="MobiDB-lite"/>
    </source>
</evidence>
<accession>A0AAE1AZS6</accession>
<feature type="transmembrane region" description="Helical" evidence="2">
    <location>
        <begin position="287"/>
        <end position="312"/>
    </location>
</feature>
<reference evidence="3" key="1">
    <citation type="journal article" date="2023" name="G3 (Bethesda)">
        <title>A reference genome for the long-term kleptoplast-retaining sea slug Elysia crispata morphotype clarki.</title>
        <authorList>
            <person name="Eastman K.E."/>
            <person name="Pendleton A.L."/>
            <person name="Shaikh M.A."/>
            <person name="Suttiyut T."/>
            <person name="Ogas R."/>
            <person name="Tomko P."/>
            <person name="Gavelis G."/>
            <person name="Widhalm J.R."/>
            <person name="Wisecaver J.H."/>
        </authorList>
    </citation>
    <scope>NUCLEOTIDE SEQUENCE</scope>
    <source>
        <strain evidence="3">ECLA1</strain>
    </source>
</reference>
<evidence type="ECO:0000313" key="4">
    <source>
        <dbReference type="Proteomes" id="UP001283361"/>
    </source>
</evidence>